<keyword evidence="3" id="KW-0804">Transcription</keyword>
<dbReference type="OrthoDB" id="9788098at2"/>
<dbReference type="InterPro" id="IPR000524">
    <property type="entry name" value="Tscrpt_reg_HTH_GntR"/>
</dbReference>
<dbReference type="GO" id="GO:0003700">
    <property type="term" value="F:DNA-binding transcription factor activity"/>
    <property type="evidence" value="ECO:0007669"/>
    <property type="project" value="InterPro"/>
</dbReference>
<evidence type="ECO:0000313" key="8">
    <source>
        <dbReference type="Proteomes" id="UP000051887"/>
    </source>
</evidence>
<proteinExistence type="predicted"/>
<evidence type="ECO:0000313" key="5">
    <source>
        <dbReference type="EMBL" id="CUH68871.1"/>
    </source>
</evidence>
<evidence type="ECO:0000313" key="7">
    <source>
        <dbReference type="Proteomes" id="UP000051086"/>
    </source>
</evidence>
<dbReference type="RefSeq" id="WP_058242720.1">
    <property type="nucleotide sequence ID" value="NZ_CYSB01000036.1"/>
</dbReference>
<dbReference type="InterPro" id="IPR008920">
    <property type="entry name" value="TF_FadR/GntR_C"/>
</dbReference>
<reference evidence="6 8" key="1">
    <citation type="submission" date="2015-09" db="EMBL/GenBank/DDBJ databases">
        <authorList>
            <consortium name="Swine Surveillance"/>
        </authorList>
    </citation>
    <scope>NUCLEOTIDE SEQUENCE [LARGE SCALE GENOMIC DNA]</scope>
    <source>
        <strain evidence="6 8">5120</strain>
    </source>
</reference>
<evidence type="ECO:0000256" key="1">
    <source>
        <dbReference type="ARBA" id="ARBA00023015"/>
    </source>
</evidence>
<dbReference type="InterPro" id="IPR036390">
    <property type="entry name" value="WH_DNA-bd_sf"/>
</dbReference>
<dbReference type="SUPFAM" id="SSF46785">
    <property type="entry name" value="Winged helix' DNA-binding domain"/>
    <property type="match status" value="1"/>
</dbReference>
<dbReference type="AlphaFoldDB" id="A0A0P1FSE8"/>
<dbReference type="Gene3D" id="1.20.120.530">
    <property type="entry name" value="GntR ligand-binding domain-like"/>
    <property type="match status" value="1"/>
</dbReference>
<evidence type="ECO:0000313" key="6">
    <source>
        <dbReference type="EMBL" id="CUH71403.1"/>
    </source>
</evidence>
<sequence length="232" mass="25986">MTELPFAALQSRPATTTTDLVYRKLHDAIVALELPPGTKMSEADVARQLDVSRQPVRDAFFRLSERGFLLIRPQRATLVSKISEVAVHQAAFVRTALELACLREAIKRATDSDLAALDDLLDRQKGAIERDASAEFHDLDDAFHRKICEISGQGFAWSLIREQKAHMDRVRRLSLPANGPRAYGEHLDIMAAFRKGDVVSAEEHLTRHLSHVFEMVGIIRGRHPELFEDAGA</sequence>
<dbReference type="InterPro" id="IPR011711">
    <property type="entry name" value="GntR_C"/>
</dbReference>
<name>A0A0P1FSE8_9RHOB</name>
<gene>
    <name evidence="6" type="primary">ydfH_2</name>
    <name evidence="5" type="ORF">TL5118_02830</name>
    <name evidence="6" type="ORF">TL5120_01189</name>
</gene>
<dbReference type="Proteomes" id="UP000051887">
    <property type="component" value="Unassembled WGS sequence"/>
</dbReference>
<evidence type="ECO:0000256" key="2">
    <source>
        <dbReference type="ARBA" id="ARBA00023125"/>
    </source>
</evidence>
<evidence type="ECO:0000259" key="4">
    <source>
        <dbReference type="PROSITE" id="PS50949"/>
    </source>
</evidence>
<dbReference type="PANTHER" id="PTHR43537:SF6">
    <property type="entry name" value="HTH-TYPE TRANSCRIPTIONAL REPRESSOR RSPR"/>
    <property type="match status" value="1"/>
</dbReference>
<reference evidence="5 7" key="2">
    <citation type="submission" date="2015-09" db="EMBL/GenBank/DDBJ databases">
        <authorList>
            <person name="Rodrigo-Torres L."/>
            <person name="Arahal D.R."/>
        </authorList>
    </citation>
    <scope>NUCLEOTIDE SEQUENCE [LARGE SCALE GENOMIC DNA]</scope>
    <source>
        <strain evidence="5 7">CECT 5118</strain>
    </source>
</reference>
<dbReference type="PANTHER" id="PTHR43537">
    <property type="entry name" value="TRANSCRIPTIONAL REGULATOR, GNTR FAMILY"/>
    <property type="match status" value="1"/>
</dbReference>
<accession>A0A0P1FSE8</accession>
<evidence type="ECO:0000256" key="3">
    <source>
        <dbReference type="ARBA" id="ARBA00023163"/>
    </source>
</evidence>
<dbReference type="Gene3D" id="1.10.10.10">
    <property type="entry name" value="Winged helix-like DNA-binding domain superfamily/Winged helix DNA-binding domain"/>
    <property type="match status" value="1"/>
</dbReference>
<dbReference type="EMBL" id="CYSC01000020">
    <property type="protein sequence ID" value="CUH71403.1"/>
    <property type="molecule type" value="Genomic_DNA"/>
</dbReference>
<dbReference type="SUPFAM" id="SSF48008">
    <property type="entry name" value="GntR ligand-binding domain-like"/>
    <property type="match status" value="1"/>
</dbReference>
<protein>
    <submittedName>
        <fullName evidence="5 6">HTH-type transcriptional regulator YdfH</fullName>
    </submittedName>
</protein>
<dbReference type="Proteomes" id="UP000051086">
    <property type="component" value="Unassembled WGS sequence"/>
</dbReference>
<dbReference type="GO" id="GO:0003677">
    <property type="term" value="F:DNA binding"/>
    <property type="evidence" value="ECO:0007669"/>
    <property type="project" value="UniProtKB-KW"/>
</dbReference>
<dbReference type="Pfam" id="PF07729">
    <property type="entry name" value="FCD"/>
    <property type="match status" value="1"/>
</dbReference>
<dbReference type="PROSITE" id="PS50949">
    <property type="entry name" value="HTH_GNTR"/>
    <property type="match status" value="1"/>
</dbReference>
<feature type="domain" description="HTH gntR-type" evidence="4">
    <location>
        <begin position="15"/>
        <end position="82"/>
    </location>
</feature>
<organism evidence="6 8">
    <name type="scientific">Thalassovita autumnalis</name>
    <dbReference type="NCBI Taxonomy" id="2072972"/>
    <lineage>
        <taxon>Bacteria</taxon>
        <taxon>Pseudomonadati</taxon>
        <taxon>Pseudomonadota</taxon>
        <taxon>Alphaproteobacteria</taxon>
        <taxon>Rhodobacterales</taxon>
        <taxon>Roseobacteraceae</taxon>
        <taxon>Thalassovita</taxon>
    </lineage>
</organism>
<dbReference type="EMBL" id="CYSB01000036">
    <property type="protein sequence ID" value="CUH68871.1"/>
    <property type="molecule type" value="Genomic_DNA"/>
</dbReference>
<keyword evidence="1" id="KW-0805">Transcription regulation</keyword>
<keyword evidence="7" id="KW-1185">Reference proteome</keyword>
<dbReference type="SMART" id="SM00345">
    <property type="entry name" value="HTH_GNTR"/>
    <property type="match status" value="1"/>
</dbReference>
<dbReference type="SMART" id="SM00895">
    <property type="entry name" value="FCD"/>
    <property type="match status" value="1"/>
</dbReference>
<keyword evidence="2" id="KW-0238">DNA-binding</keyword>
<dbReference type="Pfam" id="PF00392">
    <property type="entry name" value="GntR"/>
    <property type="match status" value="1"/>
</dbReference>
<dbReference type="InterPro" id="IPR036388">
    <property type="entry name" value="WH-like_DNA-bd_sf"/>
</dbReference>